<comment type="similarity">
    <text evidence="3 9">Belongs to the polyadenylate-binding protein type-1 family.</text>
</comment>
<evidence type="ECO:0000259" key="12">
    <source>
        <dbReference type="PROSITE" id="PS51309"/>
    </source>
</evidence>
<keyword evidence="5" id="KW-0677">Repeat</keyword>
<feature type="region of interest" description="Disordered" evidence="10">
    <location>
        <begin position="28"/>
        <end position="73"/>
    </location>
</feature>
<name>A0A7S1TBF4_9RHOD</name>
<dbReference type="Pfam" id="PF00658">
    <property type="entry name" value="MLLE"/>
    <property type="match status" value="1"/>
</dbReference>
<evidence type="ECO:0000256" key="5">
    <source>
        <dbReference type="ARBA" id="ARBA00022737"/>
    </source>
</evidence>
<dbReference type="AlphaFoldDB" id="A0A7S1TBF4"/>
<evidence type="ECO:0000256" key="4">
    <source>
        <dbReference type="ARBA" id="ARBA00022490"/>
    </source>
</evidence>
<feature type="region of interest" description="Disordered" evidence="10">
    <location>
        <begin position="568"/>
        <end position="613"/>
    </location>
</feature>
<dbReference type="InterPro" id="IPR000504">
    <property type="entry name" value="RRM_dom"/>
</dbReference>
<evidence type="ECO:0000256" key="8">
    <source>
        <dbReference type="PROSITE-ProRule" id="PRU00176"/>
    </source>
</evidence>
<keyword evidence="4 9" id="KW-0963">Cytoplasm</keyword>
<dbReference type="InterPro" id="IPR045305">
    <property type="entry name" value="RRM2_I_PABPs"/>
</dbReference>
<accession>A0A7S1TBF4</accession>
<gene>
    <name evidence="13" type="ORF">CCAE0312_LOCUS3610</name>
</gene>
<dbReference type="InterPro" id="IPR036053">
    <property type="entry name" value="PABP-dom"/>
</dbReference>
<dbReference type="InterPro" id="IPR003954">
    <property type="entry name" value="RRM_euk-type"/>
</dbReference>
<dbReference type="Pfam" id="PF00076">
    <property type="entry name" value="RRM_1"/>
    <property type="match status" value="4"/>
</dbReference>
<dbReference type="FunFam" id="3.30.70.330:FF:000003">
    <property type="entry name" value="Polyadenylate-binding protein"/>
    <property type="match status" value="1"/>
</dbReference>
<dbReference type="CDD" id="cd12381">
    <property type="entry name" value="RRM4_I_PABPs"/>
    <property type="match status" value="1"/>
</dbReference>
<feature type="compositionally biased region" description="Gly residues" evidence="10">
    <location>
        <begin position="51"/>
        <end position="61"/>
    </location>
</feature>
<dbReference type="FunFam" id="3.30.70.330:FF:000651">
    <property type="entry name" value="Poly(A) binding protein cytoplasmic 1 like"/>
    <property type="match status" value="1"/>
</dbReference>
<dbReference type="InterPro" id="IPR035979">
    <property type="entry name" value="RBD_domain_sf"/>
</dbReference>
<evidence type="ECO:0000256" key="1">
    <source>
        <dbReference type="ARBA" id="ARBA00004123"/>
    </source>
</evidence>
<dbReference type="Gene3D" id="3.30.70.330">
    <property type="match status" value="4"/>
</dbReference>
<dbReference type="InterPro" id="IPR012677">
    <property type="entry name" value="Nucleotide-bd_a/b_plait_sf"/>
</dbReference>
<proteinExistence type="inferred from homology"/>
<feature type="domain" description="RRM" evidence="11">
    <location>
        <begin position="399"/>
        <end position="476"/>
    </location>
</feature>
<protein>
    <recommendedName>
        <fullName evidence="9">Polyadenylate-binding protein</fullName>
        <shortName evidence="9">PABP</shortName>
    </recommendedName>
</protein>
<dbReference type="InterPro" id="IPR002004">
    <property type="entry name" value="PABP_HYD_C"/>
</dbReference>
<sequence>MASEEPGTGLKDDGGVVAAGLGNTTVTVDIAPGSVTGGSTEIRDAVEGDGSSSGTGMGSAGSGAVPPGMEGDMHAGAPIMVPVVVGPDGLTNTAVVPGMPGPGGELTPPNPNASASLYVGDLHPEVNEHNLMEVFSAVGSVQSVRVCRDVITRRSLGYGYVNFFNVMDAERALDTMNYFSSQATKGRPLRLMWKHRDPSVRKIGQGNIFIKNLDKTIDNKSLFDTFSLFGNIMSCKVQTDESGNSLGYGFVHFETPEAAEMAMQKVNGMLLAGKKVYVGPFLSRKEREATGQVNKTFTNIYVKDMPDSVCSEEKLRELFEPFGTITSLYIPIETESDSKKGFAFINFADPDSASRAVDQMHDYEVEGRKLYVSRAMKKMEREMELKIKKMELAAKSQGVNLYVKNLSDEVDDDRLRQIFSPYGEISSAKIMRNDRGDSKGFGFVCFTQQEDATKAVIELNGRIIDNKPIYVALAQRKEERRMNLEHQRQQMRMAPGGIPVYGQPPGGWIPPQIPGIVMGRGVPTGYGMPPYMPPVGRGGMGGPIGRSGPMSPATMGMGRPYPPQAGMPPGMPFVNQGAPRSTPRQNRQRSVQPVPPTAGMPMPQARAGPGGAPPVGRGRPVMQGQQFKYPLNARVQAQPGGAMMQGGMPVVEGVEGEVGSEEGLTLEMLAHADEASQKQMLGERLYPLVHMKQPQISGKITGMLLELDNSEILHLLETPESLHEKVQEAVQVLRQHSEST</sequence>
<dbReference type="PANTHER" id="PTHR24012">
    <property type="entry name" value="RNA BINDING PROTEIN"/>
    <property type="match status" value="1"/>
</dbReference>
<dbReference type="GO" id="GO:0003723">
    <property type="term" value="F:RNA binding"/>
    <property type="evidence" value="ECO:0007669"/>
    <property type="project" value="UniProtKB-UniRule"/>
</dbReference>
<dbReference type="CDD" id="cd12378">
    <property type="entry name" value="RRM1_I_PABPs"/>
    <property type="match status" value="1"/>
</dbReference>
<feature type="domain" description="RRM" evidence="11">
    <location>
        <begin position="115"/>
        <end position="196"/>
    </location>
</feature>
<dbReference type="PROSITE" id="PS51309">
    <property type="entry name" value="PABC"/>
    <property type="match status" value="1"/>
</dbReference>
<dbReference type="SMART" id="SM00361">
    <property type="entry name" value="RRM_1"/>
    <property type="match status" value="4"/>
</dbReference>
<reference evidence="13" key="1">
    <citation type="submission" date="2021-01" db="EMBL/GenBank/DDBJ databases">
        <authorList>
            <person name="Corre E."/>
            <person name="Pelletier E."/>
            <person name="Niang G."/>
            <person name="Scheremetjew M."/>
            <person name="Finn R."/>
            <person name="Kale V."/>
            <person name="Holt S."/>
            <person name="Cochrane G."/>
            <person name="Meng A."/>
            <person name="Brown T."/>
            <person name="Cohen L."/>
        </authorList>
    </citation>
    <scope>NUCLEOTIDE SEQUENCE</scope>
    <source>
        <strain evidence="13">SAG 36.94</strain>
    </source>
</reference>
<feature type="domain" description="RRM" evidence="11">
    <location>
        <begin position="206"/>
        <end position="278"/>
    </location>
</feature>
<evidence type="ECO:0000256" key="3">
    <source>
        <dbReference type="ARBA" id="ARBA00008557"/>
    </source>
</evidence>
<evidence type="ECO:0000256" key="6">
    <source>
        <dbReference type="ARBA" id="ARBA00022884"/>
    </source>
</evidence>
<comment type="function">
    <text evidence="9">Binds the poly(A) tail of mRNA.</text>
</comment>
<dbReference type="SMART" id="SM00360">
    <property type="entry name" value="RRM"/>
    <property type="match status" value="4"/>
</dbReference>
<dbReference type="SUPFAM" id="SSF63570">
    <property type="entry name" value="PABC (PABP) domain"/>
    <property type="match status" value="1"/>
</dbReference>
<feature type="domain" description="PABC" evidence="12">
    <location>
        <begin position="661"/>
        <end position="738"/>
    </location>
</feature>
<comment type="subcellular location">
    <subcellularLocation>
        <location evidence="2 9">Cytoplasm</location>
    </subcellularLocation>
    <subcellularLocation>
        <location evidence="1">Nucleus</location>
    </subcellularLocation>
</comment>
<dbReference type="Gene3D" id="1.10.1900.10">
    <property type="entry name" value="c-terminal domain of poly(a) binding protein"/>
    <property type="match status" value="1"/>
</dbReference>
<evidence type="ECO:0000256" key="2">
    <source>
        <dbReference type="ARBA" id="ARBA00004496"/>
    </source>
</evidence>
<feature type="domain" description="RRM" evidence="11">
    <location>
        <begin position="298"/>
        <end position="377"/>
    </location>
</feature>
<evidence type="ECO:0000313" key="13">
    <source>
        <dbReference type="EMBL" id="CAD9231533.1"/>
    </source>
</evidence>
<keyword evidence="7" id="KW-0539">Nucleus</keyword>
<keyword evidence="6 8" id="KW-0694">RNA-binding</keyword>
<dbReference type="InterPro" id="IPR034364">
    <property type="entry name" value="PABP_RRM1"/>
</dbReference>
<feature type="compositionally biased region" description="Polar residues" evidence="10">
    <location>
        <begin position="578"/>
        <end position="591"/>
    </location>
</feature>
<evidence type="ECO:0000256" key="10">
    <source>
        <dbReference type="SAM" id="MobiDB-lite"/>
    </source>
</evidence>
<dbReference type="GO" id="GO:0005737">
    <property type="term" value="C:cytoplasm"/>
    <property type="evidence" value="ECO:0007669"/>
    <property type="project" value="UniProtKB-SubCell"/>
</dbReference>
<dbReference type="NCBIfam" id="TIGR01628">
    <property type="entry name" value="PABP-1234"/>
    <property type="match status" value="1"/>
</dbReference>
<evidence type="ECO:0000256" key="7">
    <source>
        <dbReference type="ARBA" id="ARBA00023242"/>
    </source>
</evidence>
<evidence type="ECO:0000259" key="11">
    <source>
        <dbReference type="PROSITE" id="PS50102"/>
    </source>
</evidence>
<dbReference type="EMBL" id="HBGH01006833">
    <property type="protein sequence ID" value="CAD9231533.1"/>
    <property type="molecule type" value="Transcribed_RNA"/>
</dbReference>
<dbReference type="GO" id="GO:0005634">
    <property type="term" value="C:nucleus"/>
    <property type="evidence" value="ECO:0007669"/>
    <property type="project" value="UniProtKB-SubCell"/>
</dbReference>
<organism evidence="13">
    <name type="scientific">Compsopogon caeruleus</name>
    <dbReference type="NCBI Taxonomy" id="31354"/>
    <lineage>
        <taxon>Eukaryota</taxon>
        <taxon>Rhodophyta</taxon>
        <taxon>Compsopogonophyceae</taxon>
        <taxon>Compsopogonales</taxon>
        <taxon>Compsopogonaceae</taxon>
        <taxon>Compsopogon</taxon>
    </lineage>
</organism>
<dbReference type="SMART" id="SM00517">
    <property type="entry name" value="PolyA"/>
    <property type="match status" value="1"/>
</dbReference>
<dbReference type="FunFam" id="1.10.1900.10:FF:000004">
    <property type="entry name" value="Polyadenylate-binding protein"/>
    <property type="match status" value="1"/>
</dbReference>
<dbReference type="SUPFAM" id="SSF54928">
    <property type="entry name" value="RNA-binding domain, RBD"/>
    <property type="match status" value="2"/>
</dbReference>
<dbReference type="PROSITE" id="PS50102">
    <property type="entry name" value="RRM"/>
    <property type="match status" value="4"/>
</dbReference>
<dbReference type="InterPro" id="IPR006515">
    <property type="entry name" value="PABP_1234"/>
</dbReference>
<evidence type="ECO:0000256" key="9">
    <source>
        <dbReference type="RuleBase" id="RU362004"/>
    </source>
</evidence>
<dbReference type="CDD" id="cd12379">
    <property type="entry name" value="RRM2_I_PABPs"/>
    <property type="match status" value="1"/>
</dbReference>